<evidence type="ECO:0000256" key="1">
    <source>
        <dbReference type="SAM" id="SignalP"/>
    </source>
</evidence>
<reference evidence="2" key="1">
    <citation type="journal article" date="2023" name="Int. J. Mol. Sci.">
        <title>Metagenomics Revealed a New Genus 'Candidatus Thiocaldithrix dubininis' gen. nov., sp. nov. and a New Species 'Candidatus Thiothrix putei' sp. nov. in the Family Thiotrichaceae, Some Members of Which Have Traits of Both Na+- and H+-Motive Energetics.</title>
        <authorList>
            <person name="Ravin N.V."/>
            <person name="Muntyan M.S."/>
            <person name="Smolyakov D.D."/>
            <person name="Rudenko T.S."/>
            <person name="Beletsky A.V."/>
            <person name="Mardanov A.V."/>
            <person name="Grabovich M.Y."/>
        </authorList>
    </citation>
    <scope>NUCLEOTIDE SEQUENCE</scope>
    <source>
        <strain evidence="2">GKL-01</strain>
    </source>
</reference>
<feature type="signal peptide" evidence="1">
    <location>
        <begin position="1"/>
        <end position="22"/>
    </location>
</feature>
<name>A0AA95H540_9GAMM</name>
<proteinExistence type="predicted"/>
<evidence type="ECO:0000313" key="2">
    <source>
        <dbReference type="EMBL" id="WGZ90921.1"/>
    </source>
</evidence>
<accession>A0AA95H540</accession>
<dbReference type="KEGG" id="tdu:QJT80_00280"/>
<protein>
    <submittedName>
        <fullName evidence="2">Uncharacterized protein</fullName>
    </submittedName>
</protein>
<feature type="chain" id="PRO_5041633874" evidence="1">
    <location>
        <begin position="23"/>
        <end position="191"/>
    </location>
</feature>
<keyword evidence="1" id="KW-0732">Signal</keyword>
<dbReference type="AlphaFoldDB" id="A0AA95H540"/>
<dbReference type="Proteomes" id="UP001300672">
    <property type="component" value="Chromosome"/>
</dbReference>
<sequence>MLKLKPLMTALGLCLISLSSYADTNPSVKPSDVVSVVTLDMNGDGSMDRAVLVNNPDEMSVDLLIYLGEDGAHKMKLALNKPEIAWTGAMWGQLPSLESNNKDSLLIKSENSAIGRDRWSQKLTVAYRNNEFVLAGYTYDSYDTLDPKAGKSCDVNLLTGKGKKNAKAITVAKKSPLIKDWQNEGGIPECE</sequence>
<gene>
    <name evidence="2" type="ORF">QJT80_00280</name>
</gene>
<reference evidence="2" key="2">
    <citation type="submission" date="2023-04" db="EMBL/GenBank/DDBJ databases">
        <authorList>
            <person name="Beletskiy A.V."/>
            <person name="Mardanov A.V."/>
            <person name="Ravin N.V."/>
        </authorList>
    </citation>
    <scope>NUCLEOTIDE SEQUENCE</scope>
    <source>
        <strain evidence="2">GKL-01</strain>
    </source>
</reference>
<dbReference type="EMBL" id="CP124755">
    <property type="protein sequence ID" value="WGZ90921.1"/>
    <property type="molecule type" value="Genomic_DNA"/>
</dbReference>
<organism evidence="2">
    <name type="scientific">Candidatus Thiocaldithrix dubininis</name>
    <dbReference type="NCBI Taxonomy" id="3080823"/>
    <lineage>
        <taxon>Bacteria</taxon>
        <taxon>Pseudomonadati</taxon>
        <taxon>Pseudomonadota</taxon>
        <taxon>Gammaproteobacteria</taxon>
        <taxon>Thiotrichales</taxon>
        <taxon>Thiotrichaceae</taxon>
        <taxon>Candidatus Thiocaldithrix</taxon>
    </lineage>
</organism>